<dbReference type="PROSITE" id="PS50937">
    <property type="entry name" value="HTH_MERR_2"/>
    <property type="match status" value="1"/>
</dbReference>
<dbReference type="Proteomes" id="UP000767334">
    <property type="component" value="Unassembled WGS sequence"/>
</dbReference>
<dbReference type="InterPro" id="IPR000551">
    <property type="entry name" value="MerR-type_HTH_dom"/>
</dbReference>
<evidence type="ECO:0000256" key="1">
    <source>
        <dbReference type="ARBA" id="ARBA00023125"/>
    </source>
</evidence>
<keyword evidence="4" id="KW-1185">Reference proteome</keyword>
<protein>
    <submittedName>
        <fullName evidence="3">MerR family transcriptional regulator</fullName>
    </submittedName>
</protein>
<comment type="caution">
    <text evidence="3">The sequence shown here is derived from an EMBL/GenBank/DDBJ whole genome shotgun (WGS) entry which is preliminary data.</text>
</comment>
<gene>
    <name evidence="3" type="ORF">H6A19_15665</name>
</gene>
<dbReference type="RefSeq" id="WP_133013683.1">
    <property type="nucleotide sequence ID" value="NZ_JACJLL010000158.1"/>
</dbReference>
<organism evidence="3 4">
    <name type="scientific">Clostridium saudiense</name>
    <dbReference type="NCBI Taxonomy" id="1414720"/>
    <lineage>
        <taxon>Bacteria</taxon>
        <taxon>Bacillati</taxon>
        <taxon>Bacillota</taxon>
        <taxon>Clostridia</taxon>
        <taxon>Eubacteriales</taxon>
        <taxon>Clostridiaceae</taxon>
        <taxon>Clostridium</taxon>
    </lineage>
</organism>
<name>A0ABS2FJK1_9CLOT</name>
<dbReference type="InterPro" id="IPR047057">
    <property type="entry name" value="MerR_fam"/>
</dbReference>
<reference evidence="3 4" key="1">
    <citation type="journal article" date="2021" name="Sci. Rep.">
        <title>The distribution of antibiotic resistance genes in chicken gut microbiota commensals.</title>
        <authorList>
            <person name="Juricova H."/>
            <person name="Matiasovicova J."/>
            <person name="Kubasova T."/>
            <person name="Cejkova D."/>
            <person name="Rychlik I."/>
        </authorList>
    </citation>
    <scope>NUCLEOTIDE SEQUENCE [LARGE SCALE GENOMIC DNA]</scope>
    <source>
        <strain evidence="3 4">An435</strain>
    </source>
</reference>
<dbReference type="SUPFAM" id="SSF46955">
    <property type="entry name" value="Putative DNA-binding domain"/>
    <property type="match status" value="1"/>
</dbReference>
<evidence type="ECO:0000313" key="4">
    <source>
        <dbReference type="Proteomes" id="UP000767334"/>
    </source>
</evidence>
<dbReference type="Pfam" id="PF13411">
    <property type="entry name" value="MerR_1"/>
    <property type="match status" value="1"/>
</dbReference>
<proteinExistence type="predicted"/>
<dbReference type="EMBL" id="JACJLL010000158">
    <property type="protein sequence ID" value="MBM6820753.1"/>
    <property type="molecule type" value="Genomic_DNA"/>
</dbReference>
<accession>A0ABS2FJK1</accession>
<dbReference type="CDD" id="cd01109">
    <property type="entry name" value="HTH_YyaN"/>
    <property type="match status" value="1"/>
</dbReference>
<dbReference type="SMART" id="SM00422">
    <property type="entry name" value="HTH_MERR"/>
    <property type="match status" value="1"/>
</dbReference>
<sequence length="135" mass="16489">MEYLIKDASKKLNISIYTLRYYDKEGLTPFVKKDENGVRRYTEEDLEWIRMLINLRDIDMPISNIKEYIALYLKGDETVDERRELMCKYREYIKKKIRDTINSLEMTTQKLRQYDYAVADILDDENMFQIKKKYK</sequence>
<feature type="domain" description="HTH merR-type" evidence="2">
    <location>
        <begin position="1"/>
        <end position="71"/>
    </location>
</feature>
<dbReference type="InterPro" id="IPR009061">
    <property type="entry name" value="DNA-bd_dom_put_sf"/>
</dbReference>
<dbReference type="PANTHER" id="PTHR30204:SF82">
    <property type="entry name" value="TRANSCRIPTIONAL REGULATOR, MERR FAMILY"/>
    <property type="match status" value="1"/>
</dbReference>
<dbReference type="Gene3D" id="1.10.1660.10">
    <property type="match status" value="1"/>
</dbReference>
<evidence type="ECO:0000313" key="3">
    <source>
        <dbReference type="EMBL" id="MBM6820753.1"/>
    </source>
</evidence>
<dbReference type="PANTHER" id="PTHR30204">
    <property type="entry name" value="REDOX-CYCLING DRUG-SENSING TRANSCRIPTIONAL ACTIVATOR SOXR"/>
    <property type="match status" value="1"/>
</dbReference>
<keyword evidence="1" id="KW-0238">DNA-binding</keyword>
<evidence type="ECO:0000259" key="2">
    <source>
        <dbReference type="PROSITE" id="PS50937"/>
    </source>
</evidence>